<feature type="coiled-coil region" evidence="1">
    <location>
        <begin position="760"/>
        <end position="791"/>
    </location>
</feature>
<dbReference type="PANTHER" id="PTHR22956">
    <property type="entry name" value="ANKYRIN REPEAT-CONTAINING PROTEIN F37A4.4-RELATED-RELATED"/>
    <property type="match status" value="1"/>
</dbReference>
<keyword evidence="2" id="KW-0732">Signal</keyword>
<evidence type="ECO:0000313" key="5">
    <source>
        <dbReference type="WBParaSite" id="Csp11.Scaffold628.g6935.t1"/>
    </source>
</evidence>
<protein>
    <submittedName>
        <fullName evidence="5">WSN domain-containing protein</fullName>
    </submittedName>
</protein>
<sequence>MNKPYKLLLFVWFLSHSHGAPQNNPLQKATSELSTISRLVNGIAIQHEINSKTLKMDEFVSEILNVDPRINGLSTLQKTDLSDVVEKMTKVSEEAKAVKTSSLDSAAIENKLKTLGDLGGNLDSLQKSNRTQLEELKETVNLATQSESEKSFFKFSPFIIIAGVLNITNDEAEAPALVTAFGDFKKHYDEFDGTRKSIKNFEENLKNLWAIRNVPDVVEYLEALGQVTDQLNKNYADFSSLSNDLEGLKSEFSAVEKGLINIVEMKQVAGLLNSTLEVYESMKSNPLQTLRLTPGFPSGTKDMKLMFKEVKEDWLKLILTHNNESGWKTLIKELDGFRILIEKSEAVSSSWKSLENVTNPKELAETTNVWNEISATSLNSAEVKNLQNSTSQIRDCLNLLHPIPQGFDFDSFKTVSEKVKALAALATKSHELFGQLASIEILQNDALFDSLNDKIRQTTNKHSVVINTMESIQRNESYRELIKGVLDAASIIEEIGKEKASKVLDFKGIDLDLMIKGHDEFEKTQLIQSLRCLKNEKFDSSKISETLKFGSDLRALGSHSTKDKTTVPFLNQMIHFKKHYVEVIGSKGTSSRTTRSVSYFSSLDKPLSVSKDLAKGVELIQNLADLQENEQLMNEVAKSKKEVLDEMKRVLPSIDTSSFENGLLKMVQDLKSLVSRVSSEETLEKYEKLFGVASGISGVPINSTLLIDPVSTALSASNRTSESDSFRKLGGFELDYSSHQKELNTASLTVTKLKQYFDGLFLIQKKKQKLKKEMKEKEKKEKAEYERKLKDPNSWLYLFFPEERNRVGKSYWNDANNRYLPLQQAIVSDNWDTFKQLVDSGANVNAYCQWDSPKRGARFTSTLQLAACNAEPKYAEYLIENGARLDLLDSDYRRVTDYEVEKGKVSYPALEGKTFSRRLPPQLKTEEFKIQILGTISQGYKVFQKKFQNQIVMNFGDATHLVFPGTNGRTFTLWEETRYFLPYFFCGKMIMSETWLADNNKEEKPGKNGEKPKLILDYDKHRVRTIRYHDVEYKTVFKMYEHVQQRQLPFLGKIKAYFFGGSSGDWEPLAAAVNLLGGIAMNFDVLPNNNDPIWSGEPHEYKHIYSPNEGPIYIFTENPGGAKDEAPWLNTPNDWVVFMNYAMAMKFLLQFNIPNLPPKNIKSRSERYSMRRQEEGAREDVQLEWLLDRFN</sequence>
<dbReference type="AlphaFoldDB" id="A0A1I7TKX6"/>
<dbReference type="InterPro" id="IPR036770">
    <property type="entry name" value="Ankyrin_rpt-contain_sf"/>
</dbReference>
<dbReference type="eggNOG" id="ENOG502TH2A">
    <property type="taxonomic scope" value="Eukaryota"/>
</dbReference>
<name>A0A1I7TKX6_9PELO</name>
<keyword evidence="4" id="KW-1185">Reference proteome</keyword>
<dbReference type="WBParaSite" id="Csp11.Scaffold628.g6935.t1">
    <property type="protein sequence ID" value="Csp11.Scaffold628.g6935.t1"/>
    <property type="gene ID" value="Csp11.Scaffold628.g6935"/>
</dbReference>
<proteinExistence type="predicted"/>
<feature type="signal peptide" evidence="2">
    <location>
        <begin position="1"/>
        <end position="19"/>
    </location>
</feature>
<feature type="domain" description="Domain of unknown function WSN" evidence="3">
    <location>
        <begin position="24"/>
        <end position="94"/>
    </location>
</feature>
<evidence type="ECO:0000313" key="4">
    <source>
        <dbReference type="Proteomes" id="UP000095282"/>
    </source>
</evidence>
<evidence type="ECO:0000256" key="1">
    <source>
        <dbReference type="SAM" id="Coils"/>
    </source>
</evidence>
<dbReference type="InterPro" id="IPR053345">
    <property type="entry name" value="Ankyrin_repeat-containing"/>
</dbReference>
<dbReference type="InterPro" id="IPR003125">
    <property type="entry name" value="WSN"/>
</dbReference>
<dbReference type="Gene3D" id="1.25.40.20">
    <property type="entry name" value="Ankyrin repeat-containing domain"/>
    <property type="match status" value="1"/>
</dbReference>
<organism evidence="4 5">
    <name type="scientific">Caenorhabditis tropicalis</name>
    <dbReference type="NCBI Taxonomy" id="1561998"/>
    <lineage>
        <taxon>Eukaryota</taxon>
        <taxon>Metazoa</taxon>
        <taxon>Ecdysozoa</taxon>
        <taxon>Nematoda</taxon>
        <taxon>Chromadorea</taxon>
        <taxon>Rhabditida</taxon>
        <taxon>Rhabditina</taxon>
        <taxon>Rhabditomorpha</taxon>
        <taxon>Rhabditoidea</taxon>
        <taxon>Rhabditidae</taxon>
        <taxon>Peloderinae</taxon>
        <taxon>Caenorhabditis</taxon>
    </lineage>
</organism>
<dbReference type="SMART" id="SM00453">
    <property type="entry name" value="WSN"/>
    <property type="match status" value="1"/>
</dbReference>
<keyword evidence="1" id="KW-0175">Coiled coil</keyword>
<dbReference type="SUPFAM" id="SSF48403">
    <property type="entry name" value="Ankyrin repeat"/>
    <property type="match status" value="1"/>
</dbReference>
<dbReference type="InterPro" id="IPR002110">
    <property type="entry name" value="Ankyrin_rpt"/>
</dbReference>
<feature type="chain" id="PRO_5009307673" evidence="2">
    <location>
        <begin position="20"/>
        <end position="1191"/>
    </location>
</feature>
<evidence type="ECO:0000256" key="2">
    <source>
        <dbReference type="SAM" id="SignalP"/>
    </source>
</evidence>
<accession>A0A1I7TKX6</accession>
<dbReference type="PANTHER" id="PTHR22956:SF18">
    <property type="entry name" value="ANK_REP_REGION DOMAIN-CONTAINING PROTEIN-RELATED"/>
    <property type="match status" value="1"/>
</dbReference>
<dbReference type="Proteomes" id="UP000095282">
    <property type="component" value="Unplaced"/>
</dbReference>
<evidence type="ECO:0000259" key="3">
    <source>
        <dbReference type="SMART" id="SM00453"/>
    </source>
</evidence>
<reference evidence="5" key="1">
    <citation type="submission" date="2016-11" db="UniProtKB">
        <authorList>
            <consortium name="WormBaseParasite"/>
        </authorList>
    </citation>
    <scope>IDENTIFICATION</scope>
</reference>
<dbReference type="Pfam" id="PF02206">
    <property type="entry name" value="WSN"/>
    <property type="match status" value="1"/>
</dbReference>
<dbReference type="SMART" id="SM00248">
    <property type="entry name" value="ANK"/>
    <property type="match status" value="2"/>
</dbReference>